<sequence length="401" mass="45759">MFVRRKKLNRTQQFEQFPEDFDKLGLEITEDHRLVEKDDKRPFDYNLFGTAKDEKTLRRNECRREAVDECNRQWVYKQLTTEVGLVPHHSPTISSFDEPHTTVLHTPSAFEPSNTKPLVIILPSQTADLGIFSRRQMSDVNMFSGSTIPFIKSCLGADYEVLLLNPGQCIWDPVRKRVMSESTWKCTTTTKPYLLTNANRIPGNSTVDEHLNTFLGPDGFVLQHLKKGAKDRKVLFLGISFTGTLLTYLLSEHWTHWAPYAQSLCLLEPSFAKRKLTPDFRAFLIKLGRAYIVWSGESLGERIDDMRFGCATHSGEETESDKMMCGLVDHVSAYFKGCLENSDLVNEGVMVEVEDLVGGEGIAERMKKAAFEREVDNEEKGWGFEEIEIPKGINIDDPKYD</sequence>
<proteinExistence type="predicted"/>
<dbReference type="OrthoDB" id="421951at2759"/>
<name>A0A3N4IHB1_ASCIM</name>
<dbReference type="InterPro" id="IPR053858">
    <property type="entry name" value="Arb2_dom"/>
</dbReference>
<dbReference type="PANTHER" id="PTHR21357:SF4">
    <property type="entry name" value="FAM172 FAMILY PROTEIN HOMOLOG CG10038"/>
    <property type="match status" value="1"/>
</dbReference>
<dbReference type="GO" id="GO:0035197">
    <property type="term" value="F:siRNA binding"/>
    <property type="evidence" value="ECO:0007669"/>
    <property type="project" value="TreeGrafter"/>
</dbReference>
<dbReference type="GO" id="GO:0005634">
    <property type="term" value="C:nucleus"/>
    <property type="evidence" value="ECO:0007669"/>
    <property type="project" value="TreeGrafter"/>
</dbReference>
<organism evidence="2 3">
    <name type="scientific">Ascobolus immersus RN42</name>
    <dbReference type="NCBI Taxonomy" id="1160509"/>
    <lineage>
        <taxon>Eukaryota</taxon>
        <taxon>Fungi</taxon>
        <taxon>Dikarya</taxon>
        <taxon>Ascomycota</taxon>
        <taxon>Pezizomycotina</taxon>
        <taxon>Pezizomycetes</taxon>
        <taxon>Pezizales</taxon>
        <taxon>Ascobolaceae</taxon>
        <taxon>Ascobolus</taxon>
    </lineage>
</organism>
<feature type="domain" description="Arb2" evidence="1">
    <location>
        <begin position="17"/>
        <end position="293"/>
    </location>
</feature>
<dbReference type="PANTHER" id="PTHR21357">
    <property type="entry name" value="FAM172 FAMILY PROTEIN HOMOLOG CG10038"/>
    <property type="match status" value="1"/>
</dbReference>
<dbReference type="Pfam" id="PF22749">
    <property type="entry name" value="Arb2"/>
    <property type="match status" value="1"/>
</dbReference>
<gene>
    <name evidence="2" type="ORF">BJ508DRAFT_413084</name>
</gene>
<protein>
    <recommendedName>
        <fullName evidence="1">Arb2 domain-containing protein</fullName>
    </recommendedName>
</protein>
<dbReference type="EMBL" id="ML119661">
    <property type="protein sequence ID" value="RPA84068.1"/>
    <property type="molecule type" value="Genomic_DNA"/>
</dbReference>
<accession>A0A3N4IHB1</accession>
<dbReference type="Proteomes" id="UP000275078">
    <property type="component" value="Unassembled WGS sequence"/>
</dbReference>
<evidence type="ECO:0000259" key="1">
    <source>
        <dbReference type="Pfam" id="PF22749"/>
    </source>
</evidence>
<dbReference type="GO" id="GO:0031048">
    <property type="term" value="P:regulatory ncRNA-mediated heterochromatin formation"/>
    <property type="evidence" value="ECO:0007669"/>
    <property type="project" value="TreeGrafter"/>
</dbReference>
<reference evidence="2 3" key="1">
    <citation type="journal article" date="2018" name="Nat. Ecol. Evol.">
        <title>Pezizomycetes genomes reveal the molecular basis of ectomycorrhizal truffle lifestyle.</title>
        <authorList>
            <person name="Murat C."/>
            <person name="Payen T."/>
            <person name="Noel B."/>
            <person name="Kuo A."/>
            <person name="Morin E."/>
            <person name="Chen J."/>
            <person name="Kohler A."/>
            <person name="Krizsan K."/>
            <person name="Balestrini R."/>
            <person name="Da Silva C."/>
            <person name="Montanini B."/>
            <person name="Hainaut M."/>
            <person name="Levati E."/>
            <person name="Barry K.W."/>
            <person name="Belfiori B."/>
            <person name="Cichocki N."/>
            <person name="Clum A."/>
            <person name="Dockter R.B."/>
            <person name="Fauchery L."/>
            <person name="Guy J."/>
            <person name="Iotti M."/>
            <person name="Le Tacon F."/>
            <person name="Lindquist E.A."/>
            <person name="Lipzen A."/>
            <person name="Malagnac F."/>
            <person name="Mello A."/>
            <person name="Molinier V."/>
            <person name="Miyauchi S."/>
            <person name="Poulain J."/>
            <person name="Riccioni C."/>
            <person name="Rubini A."/>
            <person name="Sitrit Y."/>
            <person name="Splivallo R."/>
            <person name="Traeger S."/>
            <person name="Wang M."/>
            <person name="Zifcakova L."/>
            <person name="Wipf D."/>
            <person name="Zambonelli A."/>
            <person name="Paolocci F."/>
            <person name="Nowrousian M."/>
            <person name="Ottonello S."/>
            <person name="Baldrian P."/>
            <person name="Spatafora J.W."/>
            <person name="Henrissat B."/>
            <person name="Nagy L.G."/>
            <person name="Aury J.M."/>
            <person name="Wincker P."/>
            <person name="Grigoriev I.V."/>
            <person name="Bonfante P."/>
            <person name="Martin F.M."/>
        </authorList>
    </citation>
    <scope>NUCLEOTIDE SEQUENCE [LARGE SCALE GENOMIC DNA]</scope>
    <source>
        <strain evidence="2 3">RN42</strain>
    </source>
</reference>
<dbReference type="AlphaFoldDB" id="A0A3N4IHB1"/>
<dbReference type="STRING" id="1160509.A0A3N4IHB1"/>
<dbReference type="InterPro" id="IPR048263">
    <property type="entry name" value="Arb2"/>
</dbReference>
<evidence type="ECO:0000313" key="3">
    <source>
        <dbReference type="Proteomes" id="UP000275078"/>
    </source>
</evidence>
<evidence type="ECO:0000313" key="2">
    <source>
        <dbReference type="EMBL" id="RPA84068.1"/>
    </source>
</evidence>
<keyword evidence="3" id="KW-1185">Reference proteome</keyword>